<dbReference type="GO" id="GO:0016740">
    <property type="term" value="F:transferase activity"/>
    <property type="evidence" value="ECO:0007669"/>
    <property type="project" value="UniProtKB-KW"/>
</dbReference>
<accession>A0ABD3MYD5</accession>
<dbReference type="PANTHER" id="PTHR11364">
    <property type="entry name" value="THIOSULFATE SULFERTANSFERASE"/>
    <property type="match status" value="1"/>
</dbReference>
<dbReference type="InterPro" id="IPR036873">
    <property type="entry name" value="Rhodanese-like_dom_sf"/>
</dbReference>
<feature type="domain" description="Rhodanese" evidence="3">
    <location>
        <begin position="314"/>
        <end position="426"/>
    </location>
</feature>
<protein>
    <recommendedName>
        <fullName evidence="3">Rhodanese domain-containing protein</fullName>
    </recommendedName>
</protein>
<dbReference type="InterPro" id="IPR045078">
    <property type="entry name" value="TST/MPST-like"/>
</dbReference>
<evidence type="ECO:0000313" key="4">
    <source>
        <dbReference type="EMBL" id="KAL3767831.1"/>
    </source>
</evidence>
<reference evidence="4 5" key="1">
    <citation type="submission" date="2024-10" db="EMBL/GenBank/DDBJ databases">
        <title>Updated reference genomes for cyclostephanoid diatoms.</title>
        <authorList>
            <person name="Roberts W.R."/>
            <person name="Alverson A.J."/>
        </authorList>
    </citation>
    <scope>NUCLEOTIDE SEQUENCE [LARGE SCALE GENOMIC DNA]</scope>
    <source>
        <strain evidence="4 5">AJA232-27</strain>
    </source>
</reference>
<evidence type="ECO:0000256" key="1">
    <source>
        <dbReference type="ARBA" id="ARBA00022679"/>
    </source>
</evidence>
<dbReference type="Pfam" id="PF00581">
    <property type="entry name" value="Rhodanese"/>
    <property type="match status" value="1"/>
</dbReference>
<proteinExistence type="predicted"/>
<dbReference type="SUPFAM" id="SSF52821">
    <property type="entry name" value="Rhodanese/Cell cycle control phosphatase"/>
    <property type="match status" value="2"/>
</dbReference>
<gene>
    <name evidence="4" type="ORF">ACHAWU_007309</name>
</gene>
<organism evidence="4 5">
    <name type="scientific">Discostella pseudostelligera</name>
    <dbReference type="NCBI Taxonomy" id="259834"/>
    <lineage>
        <taxon>Eukaryota</taxon>
        <taxon>Sar</taxon>
        <taxon>Stramenopiles</taxon>
        <taxon>Ochrophyta</taxon>
        <taxon>Bacillariophyta</taxon>
        <taxon>Coscinodiscophyceae</taxon>
        <taxon>Thalassiosirophycidae</taxon>
        <taxon>Stephanodiscales</taxon>
        <taxon>Stephanodiscaceae</taxon>
        <taxon>Discostella</taxon>
    </lineage>
</organism>
<evidence type="ECO:0000256" key="2">
    <source>
        <dbReference type="ARBA" id="ARBA00022737"/>
    </source>
</evidence>
<keyword evidence="1" id="KW-0808">Transferase</keyword>
<evidence type="ECO:0000259" key="3">
    <source>
        <dbReference type="PROSITE" id="PS50206"/>
    </source>
</evidence>
<dbReference type="PANTHER" id="PTHR11364:SF27">
    <property type="entry name" value="SULFURTRANSFERASE"/>
    <property type="match status" value="1"/>
</dbReference>
<dbReference type="AlphaFoldDB" id="A0ABD3MYD5"/>
<dbReference type="Gene3D" id="3.40.250.10">
    <property type="entry name" value="Rhodanese-like domain"/>
    <property type="match status" value="2"/>
</dbReference>
<keyword evidence="5" id="KW-1185">Reference proteome</keyword>
<dbReference type="SMART" id="SM00450">
    <property type="entry name" value="RHOD"/>
    <property type="match status" value="2"/>
</dbReference>
<dbReference type="EMBL" id="JALLBG020000072">
    <property type="protein sequence ID" value="KAL3767831.1"/>
    <property type="molecule type" value="Genomic_DNA"/>
</dbReference>
<comment type="caution">
    <text evidence="4">The sequence shown here is derived from an EMBL/GenBank/DDBJ whole genome shotgun (WGS) entry which is preliminary data.</text>
</comment>
<dbReference type="Proteomes" id="UP001530293">
    <property type="component" value="Unassembled WGS sequence"/>
</dbReference>
<sequence>MMVSRRNYPVAVPFAMIGIVFAQYEQLGHAFTMIQASGSDSRTCTLSNNYQLGRRLTSCIASATMTDCPPIVDDDSANSPFSQLYGNTLVSVETIASLTQVQQQLLEQDDARRTTSSKIVFVDGSWYHRPDPITNLPRNPSRDFISGPRLPSARYLDIDALSTSHELFPNDNPKKLPHMMPPPTLFSLAMDAYNICNEDHVIVYARRGALFTPRIWFLFHSMGHDVRRLHIMQGSLEDYVEVGGVVDTGEYHHSTTVMGERYIDCFDRGILNVTRLYQEHSTTTIPRYSVGVPSAMNICNKDAVLEALSNGDVENKNTVIIDTRGSGYAKKGHMPNAIHLPYSLIATPTNALMIQPVSVLKKLFEDRGIDYLDPSMQIILSCGSGVSVCHGYLALKELGRNITEENTLIYDGLWAEWGSDDDLPKIIPVK</sequence>
<name>A0ABD3MYD5_9STRA</name>
<dbReference type="InterPro" id="IPR001763">
    <property type="entry name" value="Rhodanese-like_dom"/>
</dbReference>
<keyword evidence="2" id="KW-0677">Repeat</keyword>
<feature type="domain" description="Rhodanese" evidence="3">
    <location>
        <begin position="133"/>
        <end position="248"/>
    </location>
</feature>
<dbReference type="PROSITE" id="PS50206">
    <property type="entry name" value="RHODANESE_3"/>
    <property type="match status" value="2"/>
</dbReference>
<evidence type="ECO:0000313" key="5">
    <source>
        <dbReference type="Proteomes" id="UP001530293"/>
    </source>
</evidence>